<dbReference type="PROSITE" id="PS50062">
    <property type="entry name" value="BCL2_FAMILY"/>
    <property type="match status" value="1"/>
</dbReference>
<dbReference type="EMBL" id="MN103204">
    <property type="protein sequence ID" value="QIA61834.1"/>
    <property type="molecule type" value="mRNA"/>
</dbReference>
<dbReference type="Pfam" id="PF00452">
    <property type="entry name" value="Bcl-2"/>
    <property type="match status" value="1"/>
</dbReference>
<organism evidence="5">
    <name type="scientific">Halichondria panicea</name>
    <name type="common">Breadcrumb sponge</name>
    <dbReference type="NCBI Taxonomy" id="6063"/>
    <lineage>
        <taxon>Eukaryota</taxon>
        <taxon>Metazoa</taxon>
        <taxon>Porifera</taxon>
        <taxon>Demospongiae</taxon>
        <taxon>Heteroscleromorpha</taxon>
        <taxon>Suberitida</taxon>
        <taxon>Halichondriidae</taxon>
        <taxon>Halichondria</taxon>
        <taxon>Halichondria (Halichondria)</taxon>
    </lineage>
</organism>
<comment type="similarity">
    <text evidence="1">Belongs to the Bcl-2 family.</text>
</comment>
<dbReference type="GO" id="GO:0097192">
    <property type="term" value="P:extrinsic apoptotic signaling pathway in absence of ligand"/>
    <property type="evidence" value="ECO:0007669"/>
    <property type="project" value="TreeGrafter"/>
</dbReference>
<dbReference type="GO" id="GO:0008630">
    <property type="term" value="P:intrinsic apoptotic signaling pathway in response to DNA damage"/>
    <property type="evidence" value="ECO:0007669"/>
    <property type="project" value="TreeGrafter"/>
</dbReference>
<feature type="domain" description="Bcl-2 Bcl-2 homology region 1-3" evidence="4">
    <location>
        <begin position="125"/>
        <end position="228"/>
    </location>
</feature>
<dbReference type="InterPro" id="IPR046371">
    <property type="entry name" value="Bcl-2_BH1-3"/>
</dbReference>
<accession>A0A6C0SL63</accession>
<dbReference type="PANTHER" id="PTHR11256:SF50">
    <property type="entry name" value="APOPTOSIS REGULATOR CED-9"/>
    <property type="match status" value="1"/>
</dbReference>
<dbReference type="GO" id="GO:0001836">
    <property type="term" value="P:release of cytochrome c from mitochondria"/>
    <property type="evidence" value="ECO:0007669"/>
    <property type="project" value="TreeGrafter"/>
</dbReference>
<reference evidence="5" key="2">
    <citation type="journal article" date="2020" name="PLoS ONE">
        <title>Iron metabolic pathways in the processes of sponge plasticity.</title>
        <authorList>
            <person name="Finoshin A.D."/>
            <person name="Adameyko K.I."/>
            <person name="Mikhailov K.V."/>
            <person name="Kravchuk O.I."/>
            <person name="Georgiev A.A."/>
            <person name="Gornostaev N.G."/>
            <person name="Kosevich I.A."/>
            <person name="Mikhailov V.S."/>
            <person name="Gazizova G.R."/>
            <person name="Shagimardanova E.I."/>
            <person name="Gusev O.A."/>
            <person name="Lyupina Y.V."/>
        </authorList>
    </citation>
    <scope>NUCLEOTIDE SEQUENCE</scope>
</reference>
<dbReference type="InterPro" id="IPR002475">
    <property type="entry name" value="Bcl2-like"/>
</dbReference>
<feature type="compositionally biased region" description="Low complexity" evidence="3">
    <location>
        <begin position="42"/>
        <end position="57"/>
    </location>
</feature>
<sequence>MSKMNGANGHGPAKPKKSASQLQVHPTANGHGLQNGHIEQDTASIASPTPTSQATSSRDNGVFRQPRCVNGTSHLYRTPETVTVVKMLYCKLLSLAGVEKGDIKEFEVSDHSMKKLTNRKLVCKIVELSTEYIMTSEREFESFIDEFRTLGLDVTFSTMYSEFRSVVESLFNDGINFGRVVSFLRFSAAYAVFVYRKGMKKAVPSVEAWTVEVIERDLGGFFAENKGWEGFAEYLETLLRAHRRSLKPPADPPSMWETIYAFGAVAAGAATAYGLRQVFS</sequence>
<proteinExistence type="evidence at transcript level"/>
<dbReference type="CDD" id="cd06845">
    <property type="entry name" value="Bcl-2_like"/>
    <property type="match status" value="1"/>
</dbReference>
<dbReference type="SUPFAM" id="SSF56854">
    <property type="entry name" value="Bcl-2 inhibitors of programmed cell death"/>
    <property type="match status" value="1"/>
</dbReference>
<dbReference type="PRINTS" id="PR01862">
    <property type="entry name" value="BCL2FAMILY"/>
</dbReference>
<evidence type="ECO:0000256" key="2">
    <source>
        <dbReference type="ARBA" id="ARBA00022703"/>
    </source>
</evidence>
<dbReference type="GO" id="GO:0005741">
    <property type="term" value="C:mitochondrial outer membrane"/>
    <property type="evidence" value="ECO:0007669"/>
    <property type="project" value="TreeGrafter"/>
</dbReference>
<dbReference type="GO" id="GO:0042981">
    <property type="term" value="P:regulation of apoptotic process"/>
    <property type="evidence" value="ECO:0007669"/>
    <property type="project" value="InterPro"/>
</dbReference>
<dbReference type="Gene3D" id="1.10.437.10">
    <property type="entry name" value="Blc2-like"/>
    <property type="match status" value="1"/>
</dbReference>
<dbReference type="AlphaFoldDB" id="A0A6C0SL63"/>
<feature type="region of interest" description="Disordered" evidence="3">
    <location>
        <begin position="1"/>
        <end position="65"/>
    </location>
</feature>
<dbReference type="InterPro" id="IPR026298">
    <property type="entry name" value="Bcl-2_fam"/>
</dbReference>
<keyword evidence="2" id="KW-0053">Apoptosis</keyword>
<name>A0A6C0SL63_HALPA</name>
<protein>
    <submittedName>
        <fullName evidence="5">Bcl-2-like protein</fullName>
    </submittedName>
</protein>
<dbReference type="SMART" id="SM00337">
    <property type="entry name" value="BCL"/>
    <property type="match status" value="1"/>
</dbReference>
<reference evidence="5" key="1">
    <citation type="submission" date="2019-06" db="EMBL/GenBank/DDBJ databases">
        <authorList>
            <person name="Adameyko K."/>
            <person name="Finoshin A."/>
            <person name="Mikhailov K."/>
            <person name="Kravchuk O."/>
            <person name="Gusev O."/>
            <person name="Shagimardanova E."/>
            <person name="Lyupina Y."/>
        </authorList>
    </citation>
    <scope>NUCLEOTIDE SEQUENCE</scope>
</reference>
<evidence type="ECO:0000259" key="4">
    <source>
        <dbReference type="SMART" id="SM00337"/>
    </source>
</evidence>
<dbReference type="InterPro" id="IPR036834">
    <property type="entry name" value="Bcl-2-like_sf"/>
</dbReference>
<evidence type="ECO:0000256" key="1">
    <source>
        <dbReference type="ARBA" id="ARBA00009458"/>
    </source>
</evidence>
<dbReference type="GO" id="GO:0051400">
    <property type="term" value="F:BH domain binding"/>
    <property type="evidence" value="ECO:0007669"/>
    <property type="project" value="TreeGrafter"/>
</dbReference>
<evidence type="ECO:0000256" key="3">
    <source>
        <dbReference type="SAM" id="MobiDB-lite"/>
    </source>
</evidence>
<dbReference type="PANTHER" id="PTHR11256">
    <property type="entry name" value="BCL-2 RELATED"/>
    <property type="match status" value="1"/>
</dbReference>
<evidence type="ECO:0000313" key="5">
    <source>
        <dbReference type="EMBL" id="QIA61834.1"/>
    </source>
</evidence>